<protein>
    <recommendedName>
        <fullName evidence="1">undecaprenyl-diphosphate phosphatase</fullName>
        <ecNumber evidence="1">3.6.1.27</ecNumber>
    </recommendedName>
    <alternativeName>
        <fullName evidence="2">Undecaprenyl pyrophosphate phosphatase</fullName>
    </alternativeName>
</protein>
<keyword evidence="4" id="KW-0812">Transmembrane</keyword>
<dbReference type="SUPFAM" id="SSF48317">
    <property type="entry name" value="Acid phosphatase/Vanadium-dependent haloperoxidase"/>
    <property type="match status" value="1"/>
</dbReference>
<keyword evidence="4" id="KW-1133">Transmembrane helix</keyword>
<keyword evidence="4" id="KW-0472">Membrane</keyword>
<evidence type="ECO:0000313" key="6">
    <source>
        <dbReference type="EMBL" id="QWW81307.1"/>
    </source>
</evidence>
<dbReference type="Gene3D" id="1.20.144.10">
    <property type="entry name" value="Phosphatidic acid phosphatase type 2/haloperoxidase"/>
    <property type="match status" value="1"/>
</dbReference>
<name>A0ABX8K5B0_9ENTR</name>
<dbReference type="GO" id="GO:0008962">
    <property type="term" value="F:phosphatidylglycerophosphatase activity"/>
    <property type="evidence" value="ECO:0007669"/>
    <property type="project" value="UniProtKB-EC"/>
</dbReference>
<dbReference type="NCBIfam" id="NF007975">
    <property type="entry name" value="PRK10699.1"/>
    <property type="match status" value="1"/>
</dbReference>
<dbReference type="InterPro" id="IPR000326">
    <property type="entry name" value="PAP2/HPO"/>
</dbReference>
<feature type="transmembrane region" description="Helical" evidence="4">
    <location>
        <begin position="49"/>
        <end position="68"/>
    </location>
</feature>
<reference evidence="6 7" key="1">
    <citation type="submission" date="2021-06" db="EMBL/GenBank/DDBJ databases">
        <title>Leclercia pneumoniae sp. nov.</title>
        <authorList>
            <person name="Hoenemann M."/>
            <person name="Viehweger A."/>
            <person name="Dietze N."/>
        </authorList>
    </citation>
    <scope>NUCLEOTIDE SEQUENCE [LARGE SCALE GENOMIC DNA]</scope>
    <source>
        <strain evidence="7">49125</strain>
    </source>
</reference>
<dbReference type="Pfam" id="PF01569">
    <property type="entry name" value="PAP2"/>
    <property type="match status" value="1"/>
</dbReference>
<evidence type="ECO:0000313" key="7">
    <source>
        <dbReference type="Proteomes" id="UP000683497"/>
    </source>
</evidence>
<keyword evidence="7" id="KW-1185">Reference proteome</keyword>
<evidence type="ECO:0000256" key="3">
    <source>
        <dbReference type="ARBA" id="ARBA00047594"/>
    </source>
</evidence>
<dbReference type="PANTHER" id="PTHR14969:SF54">
    <property type="entry name" value="PHOSPHATIDYLGLYCEROPHOSPHATASE B"/>
    <property type="match status" value="1"/>
</dbReference>
<evidence type="ECO:0000256" key="4">
    <source>
        <dbReference type="SAM" id="Phobius"/>
    </source>
</evidence>
<dbReference type="RefSeq" id="WP_207291846.1">
    <property type="nucleotide sequence ID" value="NZ_CP071383.1"/>
</dbReference>
<dbReference type="InterPro" id="IPR036938">
    <property type="entry name" value="PAP2/HPO_sf"/>
</dbReference>
<organism evidence="6 7">
    <name type="scientific">Leclercia pneumoniae</name>
    <dbReference type="NCBI Taxonomy" id="2815358"/>
    <lineage>
        <taxon>Bacteria</taxon>
        <taxon>Pseudomonadati</taxon>
        <taxon>Pseudomonadota</taxon>
        <taxon>Gammaproteobacteria</taxon>
        <taxon>Enterobacterales</taxon>
        <taxon>Enterobacteriaceae</taxon>
        <taxon>Leclercia</taxon>
    </lineage>
</organism>
<feature type="transmembrane region" description="Helical" evidence="4">
    <location>
        <begin position="185"/>
        <end position="204"/>
    </location>
</feature>
<feature type="transmembrane region" description="Helical" evidence="4">
    <location>
        <begin position="9"/>
        <end position="29"/>
    </location>
</feature>
<evidence type="ECO:0000259" key="5">
    <source>
        <dbReference type="SMART" id="SM00014"/>
    </source>
</evidence>
<gene>
    <name evidence="6" type="primary">pgpB</name>
    <name evidence="6" type="ORF">KQ929_08950</name>
</gene>
<proteinExistence type="predicted"/>
<sequence length="254" mass="28848">MLSIARRTAVGAGILLIMPAAVWISGWQWQPGGSSAWLKTLFWVTETVTQPWGIITHTLLCLWFLWCLRFRLRAAIMLFAILGGSIAVGQGVKSWVKERAQEPRPYVVWLEKEHQVPVNDFYNLKRKARGELVKEQLAEQTDIPKFLRKHWQKETGFAFPSGHTMFAASWALLGVGLLWPRRRTITIVVLLAWATGVMGSRLLLGMHWPVDLIVATLISWLLVTLATWIAERVCGPLMPPKEEEREIATRDAES</sequence>
<accession>A0ABX8K5B0</accession>
<feature type="transmembrane region" description="Helical" evidence="4">
    <location>
        <begin position="75"/>
        <end position="96"/>
    </location>
</feature>
<evidence type="ECO:0000256" key="2">
    <source>
        <dbReference type="ARBA" id="ARBA00032707"/>
    </source>
</evidence>
<dbReference type="PANTHER" id="PTHR14969">
    <property type="entry name" value="SPHINGOSINE-1-PHOSPHATE PHOSPHOHYDROLASE"/>
    <property type="match status" value="1"/>
</dbReference>
<feature type="domain" description="Phosphatidic acid phosphatase type 2/haloperoxidase" evidence="5">
    <location>
        <begin position="77"/>
        <end position="227"/>
    </location>
</feature>
<feature type="transmembrane region" description="Helical" evidence="4">
    <location>
        <begin position="157"/>
        <end position="178"/>
    </location>
</feature>
<comment type="catalytic activity">
    <reaction evidence="3">
        <text>di-trans,octa-cis-undecaprenyl diphosphate + H2O = di-trans,octa-cis-undecaprenyl phosphate + phosphate + H(+)</text>
        <dbReference type="Rhea" id="RHEA:28094"/>
        <dbReference type="ChEBI" id="CHEBI:15377"/>
        <dbReference type="ChEBI" id="CHEBI:15378"/>
        <dbReference type="ChEBI" id="CHEBI:43474"/>
        <dbReference type="ChEBI" id="CHEBI:58405"/>
        <dbReference type="ChEBI" id="CHEBI:60392"/>
        <dbReference type="EC" id="3.6.1.27"/>
    </reaction>
</comment>
<dbReference type="CDD" id="cd01610">
    <property type="entry name" value="PAP2_like"/>
    <property type="match status" value="1"/>
</dbReference>
<dbReference type="EMBL" id="CP076838">
    <property type="protein sequence ID" value="QWW81307.1"/>
    <property type="molecule type" value="Genomic_DNA"/>
</dbReference>
<dbReference type="EC" id="3.6.1.27" evidence="1"/>
<dbReference type="Proteomes" id="UP000683497">
    <property type="component" value="Chromosome"/>
</dbReference>
<keyword evidence="6" id="KW-0378">Hydrolase</keyword>
<dbReference type="SMART" id="SM00014">
    <property type="entry name" value="acidPPc"/>
    <property type="match status" value="1"/>
</dbReference>
<feature type="transmembrane region" description="Helical" evidence="4">
    <location>
        <begin position="210"/>
        <end position="230"/>
    </location>
</feature>
<evidence type="ECO:0000256" key="1">
    <source>
        <dbReference type="ARBA" id="ARBA00012374"/>
    </source>
</evidence>